<evidence type="ECO:0000259" key="8">
    <source>
        <dbReference type="Pfam" id="PF05154"/>
    </source>
</evidence>
<evidence type="ECO:0000256" key="4">
    <source>
        <dbReference type="ARBA" id="ARBA00022989"/>
    </source>
</evidence>
<dbReference type="InterPro" id="IPR050932">
    <property type="entry name" value="TM2D1-3-like"/>
</dbReference>
<dbReference type="GO" id="GO:0016020">
    <property type="term" value="C:membrane"/>
    <property type="evidence" value="ECO:0007669"/>
    <property type="project" value="UniProtKB-SubCell"/>
</dbReference>
<dbReference type="InterPro" id="IPR007829">
    <property type="entry name" value="TM2"/>
</dbReference>
<comment type="subcellular location">
    <subcellularLocation>
        <location evidence="1">Membrane</location>
        <topology evidence="1">Multi-pass membrane protein</topology>
    </subcellularLocation>
</comment>
<keyword evidence="5 7" id="KW-0472">Membrane</keyword>
<keyword evidence="3" id="KW-0732">Signal</keyword>
<evidence type="ECO:0000256" key="7">
    <source>
        <dbReference type="SAM" id="Phobius"/>
    </source>
</evidence>
<evidence type="ECO:0000256" key="2">
    <source>
        <dbReference type="ARBA" id="ARBA00022692"/>
    </source>
</evidence>
<accession>A0A0F9G7I1</accession>
<evidence type="ECO:0000256" key="5">
    <source>
        <dbReference type="ARBA" id="ARBA00023136"/>
    </source>
</evidence>
<name>A0A0F9G7I1_9ZZZZ</name>
<evidence type="ECO:0000256" key="3">
    <source>
        <dbReference type="ARBA" id="ARBA00022729"/>
    </source>
</evidence>
<evidence type="ECO:0000256" key="6">
    <source>
        <dbReference type="ARBA" id="ARBA00023180"/>
    </source>
</evidence>
<feature type="domain" description="TM2" evidence="8">
    <location>
        <begin position="6"/>
        <end position="54"/>
    </location>
</feature>
<dbReference type="EMBL" id="LAZR01018841">
    <property type="protein sequence ID" value="KKL94774.1"/>
    <property type="molecule type" value="Genomic_DNA"/>
</dbReference>
<evidence type="ECO:0000313" key="9">
    <source>
        <dbReference type="EMBL" id="KKL94774.1"/>
    </source>
</evidence>
<gene>
    <name evidence="9" type="ORF">LCGC14_1861350</name>
</gene>
<sequence>MAETSDKKRLVALLLCFFLGGLGVHRFYVGKTGSGIAQIITLGGLGIWVLIDFIMIICGKFADKNGSPLTEW</sequence>
<dbReference type="AlphaFoldDB" id="A0A0F9G7I1"/>
<dbReference type="PANTHER" id="PTHR21016:SF7">
    <property type="entry name" value="TM2 DOMAIN-CONTAINING PROTEIN 3"/>
    <property type="match status" value="1"/>
</dbReference>
<proteinExistence type="predicted"/>
<keyword evidence="2 7" id="KW-0812">Transmembrane</keyword>
<dbReference type="PANTHER" id="PTHR21016">
    <property type="entry name" value="BETA-AMYLOID BINDING PROTEIN-RELATED"/>
    <property type="match status" value="1"/>
</dbReference>
<keyword evidence="6" id="KW-0325">Glycoprotein</keyword>
<evidence type="ECO:0000256" key="1">
    <source>
        <dbReference type="ARBA" id="ARBA00004141"/>
    </source>
</evidence>
<dbReference type="Pfam" id="PF05154">
    <property type="entry name" value="TM2"/>
    <property type="match status" value="1"/>
</dbReference>
<keyword evidence="4 7" id="KW-1133">Transmembrane helix</keyword>
<feature type="transmembrane region" description="Helical" evidence="7">
    <location>
        <begin position="36"/>
        <end position="58"/>
    </location>
</feature>
<protein>
    <recommendedName>
        <fullName evidence="8">TM2 domain-containing protein</fullName>
    </recommendedName>
</protein>
<reference evidence="9" key="1">
    <citation type="journal article" date="2015" name="Nature">
        <title>Complex archaea that bridge the gap between prokaryotes and eukaryotes.</title>
        <authorList>
            <person name="Spang A."/>
            <person name="Saw J.H."/>
            <person name="Jorgensen S.L."/>
            <person name="Zaremba-Niedzwiedzka K."/>
            <person name="Martijn J."/>
            <person name="Lind A.E."/>
            <person name="van Eijk R."/>
            <person name="Schleper C."/>
            <person name="Guy L."/>
            <person name="Ettema T.J."/>
        </authorList>
    </citation>
    <scope>NUCLEOTIDE SEQUENCE</scope>
</reference>
<comment type="caution">
    <text evidence="9">The sequence shown here is derived from an EMBL/GenBank/DDBJ whole genome shotgun (WGS) entry which is preliminary data.</text>
</comment>
<organism evidence="9">
    <name type="scientific">marine sediment metagenome</name>
    <dbReference type="NCBI Taxonomy" id="412755"/>
    <lineage>
        <taxon>unclassified sequences</taxon>
        <taxon>metagenomes</taxon>
        <taxon>ecological metagenomes</taxon>
    </lineage>
</organism>